<gene>
    <name evidence="3" type="ORF">MOZ64_10655</name>
</gene>
<protein>
    <submittedName>
        <fullName evidence="3">Tyrosine-type recombinase/integrase</fullName>
    </submittedName>
</protein>
<dbReference type="Proteomes" id="UP001285244">
    <property type="component" value="Unassembled WGS sequence"/>
</dbReference>
<organism evidence="3 4">
    <name type="scientific">Absicoccus intestinalis</name>
    <dbReference type="NCBI Taxonomy" id="2926319"/>
    <lineage>
        <taxon>Bacteria</taxon>
        <taxon>Bacillati</taxon>
        <taxon>Bacillota</taxon>
        <taxon>Erysipelotrichia</taxon>
        <taxon>Erysipelotrichales</taxon>
        <taxon>Erysipelotrichaceae</taxon>
        <taxon>Absicoccus</taxon>
    </lineage>
</organism>
<dbReference type="InterPro" id="IPR011010">
    <property type="entry name" value="DNA_brk_join_enz"/>
</dbReference>
<name>A0ABU4WP03_9FIRM</name>
<proteinExistence type="predicted"/>
<dbReference type="EMBL" id="JALBUS010000023">
    <property type="protein sequence ID" value="MDX8418293.1"/>
    <property type="molecule type" value="Genomic_DNA"/>
</dbReference>
<keyword evidence="1" id="KW-0233">DNA recombination</keyword>
<dbReference type="InterPro" id="IPR002104">
    <property type="entry name" value="Integrase_catalytic"/>
</dbReference>
<accession>A0ABU4WP03</accession>
<dbReference type="SUPFAM" id="SSF56349">
    <property type="entry name" value="DNA breaking-rejoining enzymes"/>
    <property type="match status" value="1"/>
</dbReference>
<feature type="domain" description="Tyr recombinase" evidence="2">
    <location>
        <begin position="127"/>
        <end position="311"/>
    </location>
</feature>
<keyword evidence="4" id="KW-1185">Reference proteome</keyword>
<dbReference type="PROSITE" id="PS51898">
    <property type="entry name" value="TYR_RECOMBINASE"/>
    <property type="match status" value="1"/>
</dbReference>
<sequence>MPKGGNIKYQLFQAIDRGFKPGRSKHSEIDKHHDIVYSYSDRNALKDTASDFAKYLKTQHVRKLIDITPENCSDFLKSKEGKISNHTMKVYKSRLIKLGKLSSNYTNHRCDFRAELPKNNIKRSDKEKIRTLAMKDTDLKKSLSYINPKSEAHIALRLSRSFGLRVSETTHIRPCDIRLKDGRLFIHRSKGGRSRVLFCHTTDQFQVLSELKAYGENKGTKAQKPILTIKNDSVNRALQRALDKVYGKDKNPYRAHATGVHSIRKRYATERYHDLRLHMRLSQKQAFGIVSKELGHSANRTDLFKVYIVEE</sequence>
<evidence type="ECO:0000256" key="1">
    <source>
        <dbReference type="ARBA" id="ARBA00023172"/>
    </source>
</evidence>
<evidence type="ECO:0000313" key="3">
    <source>
        <dbReference type="EMBL" id="MDX8418293.1"/>
    </source>
</evidence>
<evidence type="ECO:0000313" key="4">
    <source>
        <dbReference type="Proteomes" id="UP001285244"/>
    </source>
</evidence>
<dbReference type="RefSeq" id="WP_320326538.1">
    <property type="nucleotide sequence ID" value="NZ_JALBUS010000023.1"/>
</dbReference>
<reference evidence="3 4" key="1">
    <citation type="submission" date="2022-03" db="EMBL/GenBank/DDBJ databases">
        <title>Novel taxa within the pig intestine.</title>
        <authorList>
            <person name="Wylensek D."/>
            <person name="Bishof K."/>
            <person name="Afrizal A."/>
            <person name="Clavel T."/>
        </authorList>
    </citation>
    <scope>NUCLEOTIDE SEQUENCE [LARGE SCALE GENOMIC DNA]</scope>
    <source>
        <strain evidence="3 4">Cla-KB-P134</strain>
    </source>
</reference>
<evidence type="ECO:0000259" key="2">
    <source>
        <dbReference type="PROSITE" id="PS51898"/>
    </source>
</evidence>
<comment type="caution">
    <text evidence="3">The sequence shown here is derived from an EMBL/GenBank/DDBJ whole genome shotgun (WGS) entry which is preliminary data.</text>
</comment>
<dbReference type="InterPro" id="IPR013762">
    <property type="entry name" value="Integrase-like_cat_sf"/>
</dbReference>
<dbReference type="Gene3D" id="1.10.443.10">
    <property type="entry name" value="Intergrase catalytic core"/>
    <property type="match status" value="1"/>
</dbReference>